<dbReference type="AlphaFoldDB" id="D9PJM0"/>
<comment type="caution">
    <text evidence="1">The sequence shown here is derived from an EMBL/GenBank/DDBJ whole genome shotgun (WGS) entry which is preliminary data.</text>
</comment>
<gene>
    <name evidence="1" type="ORF">LDC_1731</name>
</gene>
<organism evidence="1">
    <name type="scientific">sediment metagenome</name>
    <dbReference type="NCBI Taxonomy" id="749907"/>
    <lineage>
        <taxon>unclassified sequences</taxon>
        <taxon>metagenomes</taxon>
        <taxon>ecological metagenomes</taxon>
    </lineage>
</organism>
<feature type="non-terminal residue" evidence="1">
    <location>
        <position position="112"/>
    </location>
</feature>
<accession>D9PJM0</accession>
<name>D9PJM0_9ZZZZ</name>
<reference evidence="1" key="1">
    <citation type="submission" date="2010-07" db="EMBL/GenBank/DDBJ databases">
        <authorList>
            <consortium name="CONSOLIDER consortium CSD2007-00005"/>
            <person name="Guazzaroni M.-E."/>
            <person name="Richter M."/>
            <person name="Garcia-Salamanca A."/>
            <person name="Yarza P."/>
            <person name="Ferrer M."/>
        </authorList>
    </citation>
    <scope>NUCLEOTIDE SEQUENCE</scope>
</reference>
<reference evidence="1" key="2">
    <citation type="journal article" date="2011" name="Microb. Ecol.">
        <title>Taxonomic and Functional Metagenomic Profiling of the Microbial Community in the Anoxic Sediment of a Sub-saline Shallow Lake (Laguna de Carrizo, Central Spain).</title>
        <authorList>
            <person name="Ferrer M."/>
            <person name="Guazzaroni M.E."/>
            <person name="Richter M."/>
            <person name="Garcia-Salamanca A."/>
            <person name="Yarza P."/>
            <person name="Suarez-Suarez A."/>
            <person name="Solano J."/>
            <person name="Alcaide M."/>
            <person name="van Dillewijn P."/>
            <person name="Molina-Henares M.A."/>
            <person name="Lopez-Cortes N."/>
            <person name="Al-Ramahi Y."/>
            <person name="Guerrero C."/>
            <person name="Acosta A."/>
            <person name="de Eugenio L.I."/>
            <person name="Martinez V."/>
            <person name="Marques S."/>
            <person name="Rojo F."/>
            <person name="Santero E."/>
            <person name="Genilloud O."/>
            <person name="Perez-Perez J."/>
            <person name="Rossello-Mora R."/>
            <person name="Ramos J.L."/>
        </authorList>
    </citation>
    <scope>NUCLEOTIDE SEQUENCE</scope>
</reference>
<sequence>MIETLEQFNEAYRRLKESPRGEWFHHKEFPLARDSEWFLTVLETHFNPHARRISRSLTEDEAALELDLEKSRNEKTFSPRFWRTSACCPLISLRSLLMSSSRQIDLTAWQRQ</sequence>
<protein>
    <submittedName>
        <fullName evidence="1">Uncharacterized protein</fullName>
    </submittedName>
</protein>
<evidence type="ECO:0000313" key="1">
    <source>
        <dbReference type="EMBL" id="EFK96247.1"/>
    </source>
</evidence>
<proteinExistence type="predicted"/>
<dbReference type="EMBL" id="ADZX01000532">
    <property type="protein sequence ID" value="EFK96247.1"/>
    <property type="molecule type" value="Genomic_DNA"/>
</dbReference>